<organism evidence="9 10">
    <name type="scientific">Candidatus Sulfuritelmatomonas gaucii</name>
    <dbReference type="NCBI Taxonomy" id="2043161"/>
    <lineage>
        <taxon>Bacteria</taxon>
        <taxon>Pseudomonadati</taxon>
        <taxon>Acidobacteriota</taxon>
        <taxon>Terriglobia</taxon>
        <taxon>Terriglobales</taxon>
        <taxon>Acidobacteriaceae</taxon>
        <taxon>Candidatus Sulfuritelmatomonas</taxon>
    </lineage>
</organism>
<dbReference type="FunFam" id="1.10.510.10:FF:000021">
    <property type="entry name" value="Serine/threonine protein kinase"/>
    <property type="match status" value="1"/>
</dbReference>
<dbReference type="SUPFAM" id="SSF56112">
    <property type="entry name" value="Protein kinase-like (PK-like)"/>
    <property type="match status" value="1"/>
</dbReference>
<dbReference type="PANTHER" id="PTHR43289:SF6">
    <property type="entry name" value="SERINE_THREONINE-PROTEIN KINASE NEKL-3"/>
    <property type="match status" value="1"/>
</dbReference>
<evidence type="ECO:0000256" key="3">
    <source>
        <dbReference type="ARBA" id="ARBA00022679"/>
    </source>
</evidence>
<keyword evidence="5 9" id="KW-0418">Kinase</keyword>
<dbReference type="Gene3D" id="1.10.510.10">
    <property type="entry name" value="Transferase(Phosphotransferase) domain 1"/>
    <property type="match status" value="1"/>
</dbReference>
<evidence type="ECO:0000256" key="6">
    <source>
        <dbReference type="ARBA" id="ARBA00022840"/>
    </source>
</evidence>
<keyword evidence="6" id="KW-0067">ATP-binding</keyword>
<dbReference type="GO" id="GO:0005524">
    <property type="term" value="F:ATP binding"/>
    <property type="evidence" value="ECO:0007669"/>
    <property type="project" value="UniProtKB-KW"/>
</dbReference>
<feature type="domain" description="Protein kinase" evidence="8">
    <location>
        <begin position="16"/>
        <end position="277"/>
    </location>
</feature>
<proteinExistence type="predicted"/>
<feature type="transmembrane region" description="Helical" evidence="7">
    <location>
        <begin position="300"/>
        <end position="321"/>
    </location>
</feature>
<dbReference type="Pfam" id="PF00069">
    <property type="entry name" value="Pkinase"/>
    <property type="match status" value="1"/>
</dbReference>
<evidence type="ECO:0000256" key="5">
    <source>
        <dbReference type="ARBA" id="ARBA00022777"/>
    </source>
</evidence>
<dbReference type="GO" id="GO:0004674">
    <property type="term" value="F:protein serine/threonine kinase activity"/>
    <property type="evidence" value="ECO:0007669"/>
    <property type="project" value="UniProtKB-KW"/>
</dbReference>
<sequence>MSFYDALERGSQLDYYRIDTPVARSGMATIYRATDTRDGRNVALKIPHPDMEADPIFFDRFKREAAIGERLNHPNVMRVFNNEKRSRVYMVMEWCDGRLLRKILDEGRISKERAIRIAIEVLKALDYIHANGVVHRDLKPENIIVDDHDHIKLIDFGIAGDTASRRLTYANFTATLGTPDYIAPEQVKGKRGDGRTDIYSMGVILYEMLTGKLPFSGPTPLAAMNDRLLNHPLPPSVADPSVSPQLQEILYRALERDPKNRYASAHEFLTDLEHPEAVGVEDRPEIRDWQKRKSQLTRKILYYGGLAMIPVVILLLMVLIARHH</sequence>
<dbReference type="Gene3D" id="3.30.200.20">
    <property type="entry name" value="Phosphorylase Kinase, domain 1"/>
    <property type="match status" value="1"/>
</dbReference>
<dbReference type="EC" id="2.7.11.1" evidence="1"/>
<dbReference type="CDD" id="cd14014">
    <property type="entry name" value="STKc_PknB_like"/>
    <property type="match status" value="1"/>
</dbReference>
<reference evidence="10" key="1">
    <citation type="submission" date="2018-02" db="EMBL/GenBank/DDBJ databases">
        <authorList>
            <person name="Hausmann B."/>
        </authorList>
    </citation>
    <scope>NUCLEOTIDE SEQUENCE [LARGE SCALE GENOMIC DNA]</scope>
    <source>
        <strain evidence="10">Peat soil MAG SbA5</strain>
    </source>
</reference>
<dbReference type="PROSITE" id="PS50011">
    <property type="entry name" value="PROTEIN_KINASE_DOM"/>
    <property type="match status" value="1"/>
</dbReference>
<evidence type="ECO:0000256" key="4">
    <source>
        <dbReference type="ARBA" id="ARBA00022741"/>
    </source>
</evidence>
<accession>A0A2N9LMQ1</accession>
<dbReference type="InterPro" id="IPR011009">
    <property type="entry name" value="Kinase-like_dom_sf"/>
</dbReference>
<keyword evidence="2 9" id="KW-0723">Serine/threonine-protein kinase</keyword>
<dbReference type="AlphaFoldDB" id="A0A2N9LMQ1"/>
<dbReference type="OrthoDB" id="111294at2"/>
<dbReference type="EMBL" id="OKRB01000103">
    <property type="protein sequence ID" value="SPE24363.1"/>
    <property type="molecule type" value="Genomic_DNA"/>
</dbReference>
<evidence type="ECO:0000313" key="9">
    <source>
        <dbReference type="EMBL" id="SPE24363.1"/>
    </source>
</evidence>
<protein>
    <recommendedName>
        <fullName evidence="1">non-specific serine/threonine protein kinase</fullName>
        <ecNumber evidence="1">2.7.11.1</ecNumber>
    </recommendedName>
</protein>
<evidence type="ECO:0000256" key="2">
    <source>
        <dbReference type="ARBA" id="ARBA00022527"/>
    </source>
</evidence>
<evidence type="ECO:0000256" key="1">
    <source>
        <dbReference type="ARBA" id="ARBA00012513"/>
    </source>
</evidence>
<dbReference type="PROSITE" id="PS00108">
    <property type="entry name" value="PROTEIN_KINASE_ST"/>
    <property type="match status" value="1"/>
</dbReference>
<dbReference type="PANTHER" id="PTHR43289">
    <property type="entry name" value="MITOGEN-ACTIVATED PROTEIN KINASE KINASE KINASE 20-RELATED"/>
    <property type="match status" value="1"/>
</dbReference>
<keyword evidence="7" id="KW-1133">Transmembrane helix</keyword>
<evidence type="ECO:0000259" key="8">
    <source>
        <dbReference type="PROSITE" id="PS50011"/>
    </source>
</evidence>
<dbReference type="InterPro" id="IPR008271">
    <property type="entry name" value="Ser/Thr_kinase_AS"/>
</dbReference>
<name>A0A2N9LMQ1_9BACT</name>
<keyword evidence="7" id="KW-0472">Membrane</keyword>
<dbReference type="Proteomes" id="UP000239735">
    <property type="component" value="Unassembled WGS sequence"/>
</dbReference>
<evidence type="ECO:0000313" key="10">
    <source>
        <dbReference type="Proteomes" id="UP000239735"/>
    </source>
</evidence>
<evidence type="ECO:0000256" key="7">
    <source>
        <dbReference type="SAM" id="Phobius"/>
    </source>
</evidence>
<keyword evidence="7" id="KW-0812">Transmembrane</keyword>
<dbReference type="InterPro" id="IPR000719">
    <property type="entry name" value="Prot_kinase_dom"/>
</dbReference>
<gene>
    <name evidence="9" type="ORF">SBA5_450024</name>
</gene>
<keyword evidence="3 9" id="KW-0808">Transferase</keyword>
<keyword evidence="4" id="KW-0547">Nucleotide-binding</keyword>
<dbReference type="SMART" id="SM00220">
    <property type="entry name" value="S_TKc"/>
    <property type="match status" value="1"/>
</dbReference>